<dbReference type="STRING" id="869212.Turpa_2985"/>
<feature type="domain" description="Capsule synthesis protein CapA" evidence="3">
    <location>
        <begin position="27"/>
        <end position="267"/>
    </location>
</feature>
<organism evidence="4 5">
    <name type="scientific">Turneriella parva (strain ATCC BAA-1111 / DSM 21527 / NCTC 11395 / H)</name>
    <name type="common">Leptospira parva</name>
    <dbReference type="NCBI Taxonomy" id="869212"/>
    <lineage>
        <taxon>Bacteria</taxon>
        <taxon>Pseudomonadati</taxon>
        <taxon>Spirochaetota</taxon>
        <taxon>Spirochaetia</taxon>
        <taxon>Leptospirales</taxon>
        <taxon>Leptospiraceae</taxon>
        <taxon>Turneriella</taxon>
    </lineage>
</organism>
<keyword evidence="5" id="KW-1185">Reference proteome</keyword>
<dbReference type="CDD" id="cd07381">
    <property type="entry name" value="MPP_CapA"/>
    <property type="match status" value="1"/>
</dbReference>
<evidence type="ECO:0000313" key="4">
    <source>
        <dbReference type="EMBL" id="AFM13624.1"/>
    </source>
</evidence>
<keyword evidence="2" id="KW-0732">Signal</keyword>
<dbReference type="AlphaFoldDB" id="I4B8L7"/>
<dbReference type="SMART" id="SM00854">
    <property type="entry name" value="PGA_cap"/>
    <property type="match status" value="1"/>
</dbReference>
<dbReference type="PATRIC" id="fig|869212.3.peg.3009"/>
<dbReference type="RefSeq" id="WP_014804125.1">
    <property type="nucleotide sequence ID" value="NC_018020.1"/>
</dbReference>
<reference evidence="4 5" key="1">
    <citation type="submission" date="2012-06" db="EMBL/GenBank/DDBJ databases">
        <title>The complete chromosome of genome of Turneriella parva DSM 21527.</title>
        <authorList>
            <consortium name="US DOE Joint Genome Institute (JGI-PGF)"/>
            <person name="Lucas S."/>
            <person name="Han J."/>
            <person name="Lapidus A."/>
            <person name="Bruce D."/>
            <person name="Goodwin L."/>
            <person name="Pitluck S."/>
            <person name="Peters L."/>
            <person name="Kyrpides N."/>
            <person name="Mavromatis K."/>
            <person name="Ivanova N."/>
            <person name="Mikhailova N."/>
            <person name="Chertkov O."/>
            <person name="Detter J.C."/>
            <person name="Tapia R."/>
            <person name="Han C."/>
            <person name="Land M."/>
            <person name="Hauser L."/>
            <person name="Markowitz V."/>
            <person name="Cheng J.-F."/>
            <person name="Hugenholtz P."/>
            <person name="Woyke T."/>
            <person name="Wu D."/>
            <person name="Gronow S."/>
            <person name="Wellnitz S."/>
            <person name="Brambilla E."/>
            <person name="Klenk H.-P."/>
            <person name="Eisen J.A."/>
        </authorList>
    </citation>
    <scope>NUCLEOTIDE SEQUENCE [LARGE SCALE GENOMIC DNA]</scope>
    <source>
        <strain evidence="5">ATCC BAA-1111 / DSM 21527 / NCTC 11395 / H</strain>
    </source>
</reference>
<name>I4B8L7_TURPD</name>
<dbReference type="OrthoDB" id="9810906at2"/>
<feature type="signal peptide" evidence="2">
    <location>
        <begin position="1"/>
        <end position="17"/>
    </location>
</feature>
<dbReference type="Pfam" id="PF09587">
    <property type="entry name" value="PGA_cap"/>
    <property type="match status" value="1"/>
</dbReference>
<protein>
    <submittedName>
        <fullName evidence="4">Capsule synthesis protein, CapA</fullName>
    </submittedName>
</protein>
<evidence type="ECO:0000256" key="2">
    <source>
        <dbReference type="SAM" id="SignalP"/>
    </source>
</evidence>
<comment type="similarity">
    <text evidence="1">Belongs to the CapA family.</text>
</comment>
<evidence type="ECO:0000259" key="3">
    <source>
        <dbReference type="SMART" id="SM00854"/>
    </source>
</evidence>
<gene>
    <name evidence="4" type="ordered locus">Turpa_2985</name>
</gene>
<dbReference type="EMBL" id="CP002959">
    <property type="protein sequence ID" value="AFM13624.1"/>
    <property type="molecule type" value="Genomic_DNA"/>
</dbReference>
<sequence>MKKIVILIMLAALAGHAAPKRSESIITIKAVGDIVPGTLYPEKRVPADPYEDIFAPIQQYLSGADILFGNFESTLTDYPKTSKNTSSKHVFAFRTPPSTAKVLKRAGFGVLSTANNHSGDFGERGFNDTMQNLKDAGILAVGRKGQIGYSKAGGKRVAFIAFSYFRKHNYIHDLAEMRALVSRAREQAEIVVISCHWGGEGEKFLHTRKETETFFGENRGNLPLFAHAAIDAGADLILGHGPHVVRALELYKSRLIVYSLGNFIGYGALSSRGKTGLTLVLDVNLDSTGKFLSGKIHPMNMPEKSLPRYDASGRTIELMRSLTQKDFPHTRLEIGADGNITVK</sequence>
<dbReference type="KEGG" id="tpx:Turpa_2985"/>
<evidence type="ECO:0000256" key="1">
    <source>
        <dbReference type="ARBA" id="ARBA00005662"/>
    </source>
</evidence>
<dbReference type="HOGENOM" id="CLU_038823_1_1_12"/>
<dbReference type="InterPro" id="IPR029052">
    <property type="entry name" value="Metallo-depent_PP-like"/>
</dbReference>
<dbReference type="Gene3D" id="3.60.21.10">
    <property type="match status" value="1"/>
</dbReference>
<feature type="chain" id="PRO_5003686826" evidence="2">
    <location>
        <begin position="18"/>
        <end position="343"/>
    </location>
</feature>
<dbReference type="InterPro" id="IPR052169">
    <property type="entry name" value="CW_Biosynth-Accessory"/>
</dbReference>
<evidence type="ECO:0000313" key="5">
    <source>
        <dbReference type="Proteomes" id="UP000006048"/>
    </source>
</evidence>
<dbReference type="InterPro" id="IPR019079">
    <property type="entry name" value="Capsule_synth_CapA"/>
</dbReference>
<dbReference type="Proteomes" id="UP000006048">
    <property type="component" value="Chromosome"/>
</dbReference>
<proteinExistence type="inferred from homology"/>
<dbReference type="PANTHER" id="PTHR33393:SF11">
    <property type="entry name" value="POLYGLUTAMINE SYNTHESIS ACCESSORY PROTEIN RV0574C-RELATED"/>
    <property type="match status" value="1"/>
</dbReference>
<dbReference type="PANTHER" id="PTHR33393">
    <property type="entry name" value="POLYGLUTAMINE SYNTHESIS ACCESSORY PROTEIN RV0574C-RELATED"/>
    <property type="match status" value="1"/>
</dbReference>
<dbReference type="SUPFAM" id="SSF56300">
    <property type="entry name" value="Metallo-dependent phosphatases"/>
    <property type="match status" value="1"/>
</dbReference>
<accession>I4B8L7</accession>